<dbReference type="InterPro" id="IPR036583">
    <property type="entry name" value="23S_rRNA_IVS_sf"/>
</dbReference>
<organism evidence="1 2">
    <name type="scientific">Arenibacter certesii</name>
    <dbReference type="NCBI Taxonomy" id="228955"/>
    <lineage>
        <taxon>Bacteria</taxon>
        <taxon>Pseudomonadati</taxon>
        <taxon>Bacteroidota</taxon>
        <taxon>Flavobacteriia</taxon>
        <taxon>Flavobacteriales</taxon>
        <taxon>Flavobacteriaceae</taxon>
        <taxon>Arenibacter</taxon>
    </lineage>
</organism>
<sequence>MKFQDLLAYRKSFDLAMRIFEVSKSFPKEEVYSLTDQVRRCSRSVSANIAEAYGKRPYQKHFISKLSDSDAENLELQSWLAFALSCKYLEKHIFDELMEESHQVGKLINYMMANPQKFGSKQN</sequence>
<proteinExistence type="predicted"/>
<dbReference type="AlphaFoldDB" id="A0A918IWE2"/>
<accession>A0A918IWE2</accession>
<comment type="caution">
    <text evidence="1">The sequence shown here is derived from an EMBL/GenBank/DDBJ whole genome shotgun (WGS) entry which is preliminary data.</text>
</comment>
<gene>
    <name evidence="1" type="ORF">GCM10007383_20480</name>
</gene>
<keyword evidence="2" id="KW-1185">Reference proteome</keyword>
<dbReference type="Pfam" id="PF05635">
    <property type="entry name" value="23S_rRNA_IVP"/>
    <property type="match status" value="1"/>
</dbReference>
<dbReference type="Proteomes" id="UP000634668">
    <property type="component" value="Unassembled WGS sequence"/>
</dbReference>
<dbReference type="SUPFAM" id="SSF158446">
    <property type="entry name" value="IVS-encoded protein-like"/>
    <property type="match status" value="1"/>
</dbReference>
<dbReference type="EMBL" id="BMWP01000012">
    <property type="protein sequence ID" value="GGW35386.1"/>
    <property type="molecule type" value="Genomic_DNA"/>
</dbReference>
<reference evidence="1" key="1">
    <citation type="journal article" date="2014" name="Int. J. Syst. Evol. Microbiol.">
        <title>Complete genome sequence of Corynebacterium casei LMG S-19264T (=DSM 44701T), isolated from a smear-ripened cheese.</title>
        <authorList>
            <consortium name="US DOE Joint Genome Institute (JGI-PGF)"/>
            <person name="Walter F."/>
            <person name="Albersmeier A."/>
            <person name="Kalinowski J."/>
            <person name="Ruckert C."/>
        </authorList>
    </citation>
    <scope>NUCLEOTIDE SEQUENCE</scope>
    <source>
        <strain evidence="1">KCTC 12113</strain>
    </source>
</reference>
<dbReference type="PANTHER" id="PTHR38471">
    <property type="entry name" value="FOUR HELIX BUNDLE PROTEIN"/>
    <property type="match status" value="1"/>
</dbReference>
<name>A0A918IWE2_9FLAO</name>
<dbReference type="PANTHER" id="PTHR38471:SF2">
    <property type="entry name" value="FOUR HELIX BUNDLE PROTEIN"/>
    <property type="match status" value="1"/>
</dbReference>
<dbReference type="Gene3D" id="1.20.1440.60">
    <property type="entry name" value="23S rRNA-intervening sequence"/>
    <property type="match status" value="1"/>
</dbReference>
<evidence type="ECO:0000313" key="2">
    <source>
        <dbReference type="Proteomes" id="UP000634668"/>
    </source>
</evidence>
<evidence type="ECO:0000313" key="1">
    <source>
        <dbReference type="EMBL" id="GGW35386.1"/>
    </source>
</evidence>
<protein>
    <submittedName>
        <fullName evidence="1">Four helix bundle protein</fullName>
    </submittedName>
</protein>
<reference evidence="1" key="2">
    <citation type="submission" date="2020-09" db="EMBL/GenBank/DDBJ databases">
        <authorList>
            <person name="Sun Q."/>
            <person name="Kim S."/>
        </authorList>
    </citation>
    <scope>NUCLEOTIDE SEQUENCE</scope>
    <source>
        <strain evidence="1">KCTC 12113</strain>
    </source>
</reference>
<dbReference type="InterPro" id="IPR012657">
    <property type="entry name" value="23S_rRNA-intervening_sequence"/>
</dbReference>
<dbReference type="NCBIfam" id="TIGR02436">
    <property type="entry name" value="four helix bundle protein"/>
    <property type="match status" value="1"/>
</dbReference>
<dbReference type="CDD" id="cd16377">
    <property type="entry name" value="23S_rRNA_IVP_like"/>
    <property type="match status" value="1"/>
</dbReference>
<dbReference type="RefSeq" id="WP_026813252.1">
    <property type="nucleotide sequence ID" value="NZ_BMWP01000012.1"/>
</dbReference>